<evidence type="ECO:0008006" key="3">
    <source>
        <dbReference type="Google" id="ProtNLM"/>
    </source>
</evidence>
<dbReference type="InterPro" id="IPR013761">
    <property type="entry name" value="SAM/pointed_sf"/>
</dbReference>
<dbReference type="CDD" id="cd09487">
    <property type="entry name" value="SAM_superfamily"/>
    <property type="match status" value="1"/>
</dbReference>
<dbReference type="AlphaFoldDB" id="A0AAN7KG96"/>
<accession>A0AAN7KG96</accession>
<reference evidence="1 2" key="1">
    <citation type="journal article" date="2023" name="Hortic Res">
        <title>Pangenome of water caltrop reveals structural variations and asymmetric subgenome divergence after allopolyploidization.</title>
        <authorList>
            <person name="Zhang X."/>
            <person name="Chen Y."/>
            <person name="Wang L."/>
            <person name="Yuan Y."/>
            <person name="Fang M."/>
            <person name="Shi L."/>
            <person name="Lu R."/>
            <person name="Comes H.P."/>
            <person name="Ma Y."/>
            <person name="Chen Y."/>
            <person name="Huang G."/>
            <person name="Zhou Y."/>
            <person name="Zheng Z."/>
            <person name="Qiu Y."/>
        </authorList>
    </citation>
    <scope>NUCLEOTIDE SEQUENCE [LARGE SCALE GENOMIC DNA]</scope>
    <source>
        <tissue evidence="1">Roots</tissue>
    </source>
</reference>
<keyword evidence="2" id="KW-1185">Reference proteome</keyword>
<gene>
    <name evidence="1" type="ORF">SAY87_013396</name>
</gene>
<dbReference type="SUPFAM" id="SSF47769">
    <property type="entry name" value="SAM/Pointed domain"/>
    <property type="match status" value="1"/>
</dbReference>
<dbReference type="Proteomes" id="UP001345219">
    <property type="component" value="Chromosome 11"/>
</dbReference>
<proteinExistence type="predicted"/>
<sequence>MDWFSWLSKSGLHPTLIYEYGLAFTKNELEQQDICYFTHEFLQSIGISIAKHRLEILKLARKENKELLAVRPPPTIMKLLSVIKNTSSSFVRYMRMMSLCDDSVLAVVPRPRSCSSSNSSSQRFRAVAVGKSQKLGLVSKGKQGRLLLTNGGRMTPMVVSAPRLQSFSSPLVFAIAEEEKLVDSGRYCSAARVEEMRWDSMFQDLKPT</sequence>
<comment type="caution">
    <text evidence="1">The sequence shown here is derived from an EMBL/GenBank/DDBJ whole genome shotgun (WGS) entry which is preliminary data.</text>
</comment>
<dbReference type="EMBL" id="JAXIOK010000008">
    <property type="protein sequence ID" value="KAK4763958.1"/>
    <property type="molecule type" value="Genomic_DNA"/>
</dbReference>
<name>A0AAN7KG96_9MYRT</name>
<evidence type="ECO:0000313" key="2">
    <source>
        <dbReference type="Proteomes" id="UP001345219"/>
    </source>
</evidence>
<organism evidence="1 2">
    <name type="scientific">Trapa incisa</name>
    <dbReference type="NCBI Taxonomy" id="236973"/>
    <lineage>
        <taxon>Eukaryota</taxon>
        <taxon>Viridiplantae</taxon>
        <taxon>Streptophyta</taxon>
        <taxon>Embryophyta</taxon>
        <taxon>Tracheophyta</taxon>
        <taxon>Spermatophyta</taxon>
        <taxon>Magnoliopsida</taxon>
        <taxon>eudicotyledons</taxon>
        <taxon>Gunneridae</taxon>
        <taxon>Pentapetalae</taxon>
        <taxon>rosids</taxon>
        <taxon>malvids</taxon>
        <taxon>Myrtales</taxon>
        <taxon>Lythraceae</taxon>
        <taxon>Trapa</taxon>
    </lineage>
</organism>
<dbReference type="PANTHER" id="PTHR33915">
    <property type="entry name" value="OSJNBA0033G05.11 PROTEIN"/>
    <property type="match status" value="1"/>
</dbReference>
<evidence type="ECO:0000313" key="1">
    <source>
        <dbReference type="EMBL" id="KAK4763958.1"/>
    </source>
</evidence>
<dbReference type="Gene3D" id="1.10.150.50">
    <property type="entry name" value="Transcription Factor, Ets-1"/>
    <property type="match status" value="1"/>
</dbReference>
<protein>
    <recommendedName>
        <fullName evidence="3">SAM domain-containing protein</fullName>
    </recommendedName>
</protein>
<dbReference type="PANTHER" id="PTHR33915:SF1">
    <property type="entry name" value="OS04G0644100 PROTEIN"/>
    <property type="match status" value="1"/>
</dbReference>